<comment type="similarity">
    <text evidence="1">Belongs to the Gfa family.</text>
</comment>
<dbReference type="RefSeq" id="WP_097806964.1">
    <property type="nucleotide sequence ID" value="NZ_FXYH01000028.1"/>
</dbReference>
<feature type="domain" description="CENP-V/GFA" evidence="5">
    <location>
        <begin position="2"/>
        <end position="107"/>
    </location>
</feature>
<accession>A0A238L5G3</accession>
<sequence length="130" mass="14238">MIQGSCCCKAVQFELTHEPSFVGTCHCSRCRKVGASTIAFVKKDGLRWIAGKDLVRVYEPAAPYIYGRCFCKICGTSLGEILSTEDSFPIAANALDGDIGLMNQSHEFVGEKPSWYNICDDAPQNDGHPE</sequence>
<evidence type="ECO:0000256" key="4">
    <source>
        <dbReference type="ARBA" id="ARBA00023239"/>
    </source>
</evidence>
<evidence type="ECO:0000259" key="5">
    <source>
        <dbReference type="PROSITE" id="PS51891"/>
    </source>
</evidence>
<evidence type="ECO:0000256" key="2">
    <source>
        <dbReference type="ARBA" id="ARBA00022723"/>
    </source>
</evidence>
<dbReference type="EMBL" id="FXYH01000028">
    <property type="protein sequence ID" value="SMX50218.1"/>
    <property type="molecule type" value="Genomic_DNA"/>
</dbReference>
<dbReference type="PANTHER" id="PTHR33337">
    <property type="entry name" value="GFA DOMAIN-CONTAINING PROTEIN"/>
    <property type="match status" value="1"/>
</dbReference>
<dbReference type="PROSITE" id="PS51891">
    <property type="entry name" value="CENP_V_GFA"/>
    <property type="match status" value="1"/>
</dbReference>
<keyword evidence="3" id="KW-0862">Zinc</keyword>
<dbReference type="InterPro" id="IPR006913">
    <property type="entry name" value="CENP-V/GFA"/>
</dbReference>
<dbReference type="InterPro" id="IPR011057">
    <property type="entry name" value="Mss4-like_sf"/>
</dbReference>
<dbReference type="SUPFAM" id="SSF51316">
    <property type="entry name" value="Mss4-like"/>
    <property type="match status" value="1"/>
</dbReference>
<dbReference type="AlphaFoldDB" id="A0A238L5G3"/>
<evidence type="ECO:0000313" key="6">
    <source>
        <dbReference type="EMBL" id="SMX50218.1"/>
    </source>
</evidence>
<gene>
    <name evidence="6" type="ORF">PEV8663_04540</name>
</gene>
<keyword evidence="4" id="KW-0456">Lyase</keyword>
<dbReference type="GO" id="GO:0016846">
    <property type="term" value="F:carbon-sulfur lyase activity"/>
    <property type="evidence" value="ECO:0007669"/>
    <property type="project" value="InterPro"/>
</dbReference>
<dbReference type="PANTHER" id="PTHR33337:SF40">
    <property type="entry name" value="CENP-V_GFA DOMAIN-CONTAINING PROTEIN-RELATED"/>
    <property type="match status" value="1"/>
</dbReference>
<dbReference type="GO" id="GO:0046872">
    <property type="term" value="F:metal ion binding"/>
    <property type="evidence" value="ECO:0007669"/>
    <property type="project" value="UniProtKB-KW"/>
</dbReference>
<evidence type="ECO:0000256" key="1">
    <source>
        <dbReference type="ARBA" id="ARBA00005495"/>
    </source>
</evidence>
<evidence type="ECO:0000313" key="7">
    <source>
        <dbReference type="Proteomes" id="UP000220836"/>
    </source>
</evidence>
<name>A0A238L5G3_9RHOB</name>
<dbReference type="Gene3D" id="3.90.1590.10">
    <property type="entry name" value="glutathione-dependent formaldehyde- activating enzyme (gfa)"/>
    <property type="match status" value="1"/>
</dbReference>
<dbReference type="OrthoDB" id="9807246at2"/>
<dbReference type="Proteomes" id="UP000220836">
    <property type="component" value="Unassembled WGS sequence"/>
</dbReference>
<keyword evidence="7" id="KW-1185">Reference proteome</keyword>
<dbReference type="Pfam" id="PF04828">
    <property type="entry name" value="GFA"/>
    <property type="match status" value="1"/>
</dbReference>
<keyword evidence="2" id="KW-0479">Metal-binding</keyword>
<evidence type="ECO:0000256" key="3">
    <source>
        <dbReference type="ARBA" id="ARBA00022833"/>
    </source>
</evidence>
<reference evidence="6 7" key="1">
    <citation type="submission" date="2017-05" db="EMBL/GenBank/DDBJ databases">
        <authorList>
            <person name="Song R."/>
            <person name="Chenine A.L."/>
            <person name="Ruprecht R.M."/>
        </authorList>
    </citation>
    <scope>NUCLEOTIDE SEQUENCE [LARGE SCALE GENOMIC DNA]</scope>
    <source>
        <strain evidence="6 7">CECT 8663</strain>
    </source>
</reference>
<proteinExistence type="inferred from homology"/>
<protein>
    <submittedName>
        <fullName evidence="6">Glutathione-dependent formaldehyde-activating enzyme</fullName>
    </submittedName>
</protein>
<organism evidence="6 7">
    <name type="scientific">Pelagimonas varians</name>
    <dbReference type="NCBI Taxonomy" id="696760"/>
    <lineage>
        <taxon>Bacteria</taxon>
        <taxon>Pseudomonadati</taxon>
        <taxon>Pseudomonadota</taxon>
        <taxon>Alphaproteobacteria</taxon>
        <taxon>Rhodobacterales</taxon>
        <taxon>Roseobacteraceae</taxon>
        <taxon>Pelagimonas</taxon>
    </lineage>
</organism>